<dbReference type="EMBL" id="JAPEVA010000085">
    <property type="protein sequence ID" value="KAJ4400661.1"/>
    <property type="molecule type" value="Genomic_DNA"/>
</dbReference>
<gene>
    <name evidence="7" type="primary">DDI1_1</name>
    <name evidence="7" type="ORF">N0V91_008499</name>
</gene>
<comment type="caution">
    <text evidence="7">The sequence shown here is derived from an EMBL/GenBank/DDBJ whole genome shotgun (WGS) entry which is preliminary data.</text>
</comment>
<dbReference type="SMART" id="SM00213">
    <property type="entry name" value="UBQ"/>
    <property type="match status" value="1"/>
</dbReference>
<dbReference type="AlphaFoldDB" id="A0A9W8ZAT3"/>
<keyword evidence="8" id="KW-1185">Reference proteome</keyword>
<comment type="similarity">
    <text evidence="1">Belongs to the DDI1 family.</text>
</comment>
<dbReference type="InterPro" id="IPR000626">
    <property type="entry name" value="Ubiquitin-like_dom"/>
</dbReference>
<evidence type="ECO:0000256" key="1">
    <source>
        <dbReference type="ARBA" id="ARBA00009136"/>
    </source>
</evidence>
<dbReference type="InterPro" id="IPR033882">
    <property type="entry name" value="DDI1_N"/>
</dbReference>
<dbReference type="InterPro" id="IPR057273">
    <property type="entry name" value="Ddi1/2_HDD"/>
</dbReference>
<dbReference type="OrthoDB" id="1047367at2759"/>
<dbReference type="PANTHER" id="PTHR12917:SF1">
    <property type="entry name" value="AT13091P"/>
    <property type="match status" value="1"/>
</dbReference>
<evidence type="ECO:0000256" key="3">
    <source>
        <dbReference type="ARBA" id="ARBA00022750"/>
    </source>
</evidence>
<organism evidence="7 8">
    <name type="scientific">Didymella pomorum</name>
    <dbReference type="NCBI Taxonomy" id="749634"/>
    <lineage>
        <taxon>Eukaryota</taxon>
        <taxon>Fungi</taxon>
        <taxon>Dikarya</taxon>
        <taxon>Ascomycota</taxon>
        <taxon>Pezizomycotina</taxon>
        <taxon>Dothideomycetes</taxon>
        <taxon>Pleosporomycetidae</taxon>
        <taxon>Pleosporales</taxon>
        <taxon>Pleosporineae</taxon>
        <taxon>Didymellaceae</taxon>
        <taxon>Didymella</taxon>
    </lineage>
</organism>
<dbReference type="Pfam" id="PF00240">
    <property type="entry name" value="ubiquitin"/>
    <property type="match status" value="1"/>
</dbReference>
<evidence type="ECO:0000256" key="5">
    <source>
        <dbReference type="SAM" id="MobiDB-lite"/>
    </source>
</evidence>
<keyword evidence="3" id="KW-0064">Aspartyl protease</keyword>
<protein>
    <submittedName>
        <fullName evidence="7">DNA damage-inducible protein 1</fullName>
    </submittedName>
</protein>
<dbReference type="CDD" id="cd01796">
    <property type="entry name" value="Ubl_Ddi1_like"/>
    <property type="match status" value="1"/>
</dbReference>
<dbReference type="Proteomes" id="UP001140510">
    <property type="component" value="Unassembled WGS sequence"/>
</dbReference>
<feature type="domain" description="Ubiquitin-like" evidence="6">
    <location>
        <begin position="35"/>
        <end position="115"/>
    </location>
</feature>
<dbReference type="Pfam" id="PF24669">
    <property type="entry name" value="Ddi2_HDD"/>
    <property type="match status" value="1"/>
</dbReference>
<proteinExistence type="inferred from homology"/>
<feature type="region of interest" description="Disordered" evidence="5">
    <location>
        <begin position="114"/>
        <end position="139"/>
    </location>
</feature>
<evidence type="ECO:0000313" key="7">
    <source>
        <dbReference type="EMBL" id="KAJ4400661.1"/>
    </source>
</evidence>
<dbReference type="PANTHER" id="PTHR12917">
    <property type="entry name" value="ASPARTYL PROTEASE DDI-RELATED"/>
    <property type="match status" value="1"/>
</dbReference>
<dbReference type="GO" id="GO:0006508">
    <property type="term" value="P:proteolysis"/>
    <property type="evidence" value="ECO:0007669"/>
    <property type="project" value="UniProtKB-KW"/>
</dbReference>
<dbReference type="GO" id="GO:0004190">
    <property type="term" value="F:aspartic-type endopeptidase activity"/>
    <property type="evidence" value="ECO:0007669"/>
    <property type="project" value="UniProtKB-KW"/>
</dbReference>
<dbReference type="InterPro" id="IPR029071">
    <property type="entry name" value="Ubiquitin-like_domsf"/>
</dbReference>
<sequence length="234" mass="26067">MTRDTPPTVQEGRFKLQAVRSRVLPTILPNAGPRVTISLTASGTQLDNDLLTLDLPPGLTIKDLKGFIEAETNQPAASQGLYLNGQPVANETQTLEEAGIKDGEMLAVVIRAARPPANPQQANRQRNAGRPAGGPDPEALRQQLLRDPRQLANVRNQDPELAAAVMDPNRWAQTWEHRQSQQQEAEQERRNQIALLNEDPFNVDAQRKIEELIRQDRVVENLQKAYEENPEGKS</sequence>
<reference evidence="7" key="1">
    <citation type="submission" date="2022-10" db="EMBL/GenBank/DDBJ databases">
        <title>Tapping the CABI collections for fungal endophytes: first genome assemblies for Collariella, Neodidymelliopsis, Ascochyta clinopodiicola, Didymella pomorum, Didymosphaeria variabile, Neocosmospora piperis and Neocucurbitaria cava.</title>
        <authorList>
            <person name="Hill R."/>
        </authorList>
    </citation>
    <scope>NUCLEOTIDE SEQUENCE</scope>
    <source>
        <strain evidence="7">IMI 355091</strain>
    </source>
</reference>
<dbReference type="PROSITE" id="PS50053">
    <property type="entry name" value="UBIQUITIN_2"/>
    <property type="match status" value="1"/>
</dbReference>
<keyword evidence="2" id="KW-0645">Protease</keyword>
<dbReference type="SUPFAM" id="SSF54236">
    <property type="entry name" value="Ubiquitin-like"/>
    <property type="match status" value="1"/>
</dbReference>
<evidence type="ECO:0000256" key="2">
    <source>
        <dbReference type="ARBA" id="ARBA00022670"/>
    </source>
</evidence>
<accession>A0A9W8ZAT3</accession>
<evidence type="ECO:0000256" key="4">
    <source>
        <dbReference type="ARBA" id="ARBA00022801"/>
    </source>
</evidence>
<keyword evidence="4" id="KW-0378">Hydrolase</keyword>
<evidence type="ECO:0000259" key="6">
    <source>
        <dbReference type="PROSITE" id="PS50053"/>
    </source>
</evidence>
<name>A0A9W8ZAT3_9PLEO</name>
<evidence type="ECO:0000313" key="8">
    <source>
        <dbReference type="Proteomes" id="UP001140510"/>
    </source>
</evidence>
<dbReference type="Gene3D" id="3.10.20.90">
    <property type="entry name" value="Phosphatidylinositol 3-kinase Catalytic Subunit, Chain A, domain 1"/>
    <property type="match status" value="1"/>
</dbReference>